<organism evidence="1 2">
    <name type="scientific">Pseudomonas phage inbricus</name>
    <dbReference type="NCBI Taxonomy" id="2048976"/>
    <lineage>
        <taxon>Viruses</taxon>
        <taxon>Duplodnaviria</taxon>
        <taxon>Heunggongvirae</taxon>
        <taxon>Uroviricota</taxon>
        <taxon>Caudoviricetes</taxon>
        <taxon>Schitoviridae</taxon>
        <taxon>Rothmandenesvirinae</taxon>
        <taxon>Inbricusvirus</taxon>
        <taxon>Inbricusvirus inbricus</taxon>
    </lineage>
</organism>
<keyword evidence="2" id="KW-1185">Reference proteome</keyword>
<dbReference type="EMBL" id="MG018928">
    <property type="protein sequence ID" value="ATW58135.1"/>
    <property type="molecule type" value="Genomic_DNA"/>
</dbReference>
<evidence type="ECO:0000313" key="1">
    <source>
        <dbReference type="EMBL" id="ATW58135.1"/>
    </source>
</evidence>
<evidence type="ECO:0000313" key="2">
    <source>
        <dbReference type="Proteomes" id="UP000240688"/>
    </source>
</evidence>
<dbReference type="Proteomes" id="UP000240688">
    <property type="component" value="Segment"/>
</dbReference>
<sequence>MRLFYRIDGSSQWAEIDHMKAGVLGGDYIICHTEDLRDRFLGERLVMGIEFNVVLPENSPYRFNKEVAALILFTKIPKEVEFPHSNKNDAGKDVIVTFTDDWFDAL</sequence>
<proteinExistence type="predicted"/>
<gene>
    <name evidence="1" type="ORF">CNR35_00039</name>
</gene>
<reference evidence="2" key="1">
    <citation type="submission" date="2017-09" db="EMBL/GenBank/DDBJ databases">
        <authorList>
            <person name="Djurhuus A.M."/>
            <person name="Carstens A.B."/>
            <person name="Hansen L.H."/>
        </authorList>
    </citation>
    <scope>NUCLEOTIDE SEQUENCE [LARGE SCALE GENOMIC DNA]</scope>
</reference>
<protein>
    <submittedName>
        <fullName evidence="1">Uncharacterized protein</fullName>
    </submittedName>
</protein>
<accession>A0A2H4P7I2</accession>
<name>A0A2H4P7I2_9CAUD</name>